<proteinExistence type="predicted"/>
<sequence>MSKDAELRLRAEIIRELKAEVKRLREEVGFWAGEGQQLRPEMAEYRKLVTENTTQAKTRVRELAEMFRIEVEDAPELRERLTELRTENERLRKVMEQAAKTVEACGHTDTCDCCWCKMRKLLTTEAEREAGDD</sequence>
<reference evidence="2" key="1">
    <citation type="journal article" date="2015" name="Nature">
        <title>Complex archaea that bridge the gap between prokaryotes and eukaryotes.</title>
        <authorList>
            <person name="Spang A."/>
            <person name="Saw J.H."/>
            <person name="Jorgensen S.L."/>
            <person name="Zaremba-Niedzwiedzka K."/>
            <person name="Martijn J."/>
            <person name="Lind A.E."/>
            <person name="van Eijk R."/>
            <person name="Schleper C."/>
            <person name="Guy L."/>
            <person name="Ettema T.J."/>
        </authorList>
    </citation>
    <scope>NUCLEOTIDE SEQUENCE</scope>
</reference>
<evidence type="ECO:0000256" key="1">
    <source>
        <dbReference type="SAM" id="Coils"/>
    </source>
</evidence>
<evidence type="ECO:0000313" key="2">
    <source>
        <dbReference type="EMBL" id="KKN24630.1"/>
    </source>
</evidence>
<keyword evidence="1" id="KW-0175">Coiled coil</keyword>
<organism evidence="2">
    <name type="scientific">marine sediment metagenome</name>
    <dbReference type="NCBI Taxonomy" id="412755"/>
    <lineage>
        <taxon>unclassified sequences</taxon>
        <taxon>metagenomes</taxon>
        <taxon>ecological metagenomes</taxon>
    </lineage>
</organism>
<dbReference type="EMBL" id="LAZR01002870">
    <property type="protein sequence ID" value="KKN24630.1"/>
    <property type="molecule type" value="Genomic_DNA"/>
</dbReference>
<feature type="coiled-coil region" evidence="1">
    <location>
        <begin position="74"/>
        <end position="101"/>
    </location>
</feature>
<name>A0A0F9NYP8_9ZZZZ</name>
<protein>
    <submittedName>
        <fullName evidence="2">Uncharacterized protein</fullName>
    </submittedName>
</protein>
<feature type="coiled-coil region" evidence="1">
    <location>
        <begin position="7"/>
        <end position="34"/>
    </location>
</feature>
<dbReference type="AlphaFoldDB" id="A0A0F9NYP8"/>
<comment type="caution">
    <text evidence="2">The sequence shown here is derived from an EMBL/GenBank/DDBJ whole genome shotgun (WGS) entry which is preliminary data.</text>
</comment>
<gene>
    <name evidence="2" type="ORF">LCGC14_0893140</name>
</gene>
<accession>A0A0F9NYP8</accession>